<feature type="domain" description="DUF4382" evidence="2">
    <location>
        <begin position="26"/>
        <end position="144"/>
    </location>
</feature>
<dbReference type="EMBL" id="CP049074">
    <property type="protein sequence ID" value="QKR00132.1"/>
    <property type="molecule type" value="Genomic_DNA"/>
</dbReference>
<gene>
    <name evidence="3" type="ORF">GWK48_06865</name>
</gene>
<dbReference type="Pfam" id="PF14321">
    <property type="entry name" value="DUF4382"/>
    <property type="match status" value="1"/>
</dbReference>
<dbReference type="InterPro" id="IPR025491">
    <property type="entry name" value="DUF4382"/>
</dbReference>
<keyword evidence="4" id="KW-1185">Reference proteome</keyword>
<name>A0A6N0NTW2_9CREN</name>
<keyword evidence="1" id="KW-0472">Membrane</keyword>
<dbReference type="GeneID" id="55641657"/>
<dbReference type="Proteomes" id="UP000509301">
    <property type="component" value="Chromosome"/>
</dbReference>
<evidence type="ECO:0000256" key="1">
    <source>
        <dbReference type="SAM" id="Phobius"/>
    </source>
</evidence>
<evidence type="ECO:0000313" key="3">
    <source>
        <dbReference type="EMBL" id="QKR00132.1"/>
    </source>
</evidence>
<dbReference type="AlphaFoldDB" id="A0A6N0NTW2"/>
<protein>
    <submittedName>
        <fullName evidence="3">DUF4382 domain-containing protein</fullName>
    </submittedName>
</protein>
<dbReference type="OrthoDB" id="36949at2157"/>
<dbReference type="KEGG" id="mten:GWK48_06865"/>
<keyword evidence="1" id="KW-1133">Transmembrane helix</keyword>
<evidence type="ECO:0000313" key="4">
    <source>
        <dbReference type="Proteomes" id="UP000509301"/>
    </source>
</evidence>
<sequence>MKTWLIAVAVVVLVIVGYFGYVYLNTGPVSVYVQDAPSGFAVYLTVSSIMLHQVNGSWITVSNKTVTFQLSSNLTQLVSARVPAGKYNEIFLVIKNASVSLSGYSVTVPSNVLKIHFISDKDLVVASNLNAQVIISFPHVSLSAGSLIISPSITAEAIG</sequence>
<organism evidence="3 4">
    <name type="scientific">Metallosphaera tengchongensis</name>
    <dbReference type="NCBI Taxonomy" id="1532350"/>
    <lineage>
        <taxon>Archaea</taxon>
        <taxon>Thermoproteota</taxon>
        <taxon>Thermoprotei</taxon>
        <taxon>Sulfolobales</taxon>
        <taxon>Sulfolobaceae</taxon>
        <taxon>Metallosphaera</taxon>
    </lineage>
</organism>
<feature type="transmembrane region" description="Helical" evidence="1">
    <location>
        <begin position="6"/>
        <end position="24"/>
    </location>
</feature>
<proteinExistence type="predicted"/>
<accession>A0A6N0NTW2</accession>
<dbReference type="RefSeq" id="WP_174630827.1">
    <property type="nucleotide sequence ID" value="NZ_CP049074.1"/>
</dbReference>
<keyword evidence="1" id="KW-0812">Transmembrane</keyword>
<reference evidence="3 4" key="1">
    <citation type="submission" date="2020-02" db="EMBL/GenBank/DDBJ databases">
        <title>Comparative genome analysis reveals the metabolism and evolution of the thermophilic archaeal genus Metallosphaera.</title>
        <authorList>
            <person name="Jiang C."/>
        </authorList>
    </citation>
    <scope>NUCLEOTIDE SEQUENCE [LARGE SCALE GENOMIC DNA]</scope>
    <source>
        <strain evidence="3 4">Ric-A</strain>
    </source>
</reference>
<evidence type="ECO:0000259" key="2">
    <source>
        <dbReference type="Pfam" id="PF14321"/>
    </source>
</evidence>